<dbReference type="PANTHER" id="PTHR30266:SF2">
    <property type="entry name" value="LARGE-CONDUCTANCE MECHANOSENSITIVE CHANNEL"/>
    <property type="match status" value="1"/>
</dbReference>
<evidence type="ECO:0000256" key="4">
    <source>
        <dbReference type="ARBA" id="ARBA00023136"/>
    </source>
</evidence>
<gene>
    <name evidence="6" type="ORF">FHS39_002625</name>
</gene>
<dbReference type="InterPro" id="IPR037673">
    <property type="entry name" value="MSC/AndL"/>
</dbReference>
<dbReference type="SUPFAM" id="SSF81330">
    <property type="entry name" value="Gated mechanosensitive channel"/>
    <property type="match status" value="1"/>
</dbReference>
<dbReference type="EMBL" id="JACHJH010000003">
    <property type="protein sequence ID" value="MBB4893594.1"/>
    <property type="molecule type" value="Genomic_DNA"/>
</dbReference>
<dbReference type="PANTHER" id="PTHR30266">
    <property type="entry name" value="MECHANOSENSITIVE CHANNEL MSCL"/>
    <property type="match status" value="1"/>
</dbReference>
<dbReference type="InterPro" id="IPR036019">
    <property type="entry name" value="MscL_channel"/>
</dbReference>
<dbReference type="Gene3D" id="1.10.1200.120">
    <property type="entry name" value="Large-conductance mechanosensitive channel, MscL, domain 1"/>
    <property type="match status" value="1"/>
</dbReference>
<comment type="subcellular location">
    <subcellularLocation>
        <location evidence="1">Membrane</location>
        <topology evidence="1">Multi-pass membrane protein</topology>
    </subcellularLocation>
</comment>
<feature type="transmembrane region" description="Helical" evidence="5">
    <location>
        <begin position="44"/>
        <end position="64"/>
    </location>
</feature>
<feature type="transmembrane region" description="Helical" evidence="5">
    <location>
        <begin position="76"/>
        <end position="99"/>
    </location>
</feature>
<sequence>MPGDAVVFKGFKSFVMRGDVVTVAVGLIIALAFSTLIKAFTDSVISPIIASMQGGRALGLGWQLGHKGNKATYLDLGAFISAVIYFLIFMAVVYFFIVVPYKHVQARRGITVFGDPQPLKVCPACLSDDLPAAAVTCRHCASEQPPAAGTRTP</sequence>
<dbReference type="Pfam" id="PF01741">
    <property type="entry name" value="MscL"/>
    <property type="match status" value="1"/>
</dbReference>
<proteinExistence type="predicted"/>
<evidence type="ECO:0000256" key="1">
    <source>
        <dbReference type="ARBA" id="ARBA00004141"/>
    </source>
</evidence>
<evidence type="ECO:0000256" key="3">
    <source>
        <dbReference type="ARBA" id="ARBA00022989"/>
    </source>
</evidence>
<evidence type="ECO:0000313" key="7">
    <source>
        <dbReference type="Proteomes" id="UP000556084"/>
    </source>
</evidence>
<keyword evidence="2 5" id="KW-0812">Transmembrane</keyword>
<organism evidence="6 7">
    <name type="scientific">Streptomyces olivoverticillatus</name>
    <dbReference type="NCBI Taxonomy" id="66427"/>
    <lineage>
        <taxon>Bacteria</taxon>
        <taxon>Bacillati</taxon>
        <taxon>Actinomycetota</taxon>
        <taxon>Actinomycetes</taxon>
        <taxon>Kitasatosporales</taxon>
        <taxon>Streptomycetaceae</taxon>
        <taxon>Streptomyces</taxon>
    </lineage>
</organism>
<keyword evidence="3 5" id="KW-1133">Transmembrane helix</keyword>
<feature type="transmembrane region" description="Helical" evidence="5">
    <location>
        <begin position="20"/>
        <end position="37"/>
    </location>
</feature>
<accession>A0A7W7LNY7</accession>
<protein>
    <submittedName>
        <fullName evidence="6">Large conductance mechanosensitive channel</fullName>
    </submittedName>
</protein>
<reference evidence="6 7" key="1">
    <citation type="submission" date="2020-08" db="EMBL/GenBank/DDBJ databases">
        <title>Genomic Encyclopedia of Type Strains, Phase III (KMG-III): the genomes of soil and plant-associated and newly described type strains.</title>
        <authorList>
            <person name="Whitman W."/>
        </authorList>
    </citation>
    <scope>NUCLEOTIDE SEQUENCE [LARGE SCALE GENOMIC DNA]</scope>
    <source>
        <strain evidence="6 7">CECT 3266</strain>
    </source>
</reference>
<dbReference type="Proteomes" id="UP000556084">
    <property type="component" value="Unassembled WGS sequence"/>
</dbReference>
<evidence type="ECO:0000256" key="2">
    <source>
        <dbReference type="ARBA" id="ARBA00022692"/>
    </source>
</evidence>
<dbReference type="AlphaFoldDB" id="A0A7W7LNY7"/>
<dbReference type="GO" id="GO:0016020">
    <property type="term" value="C:membrane"/>
    <property type="evidence" value="ECO:0007669"/>
    <property type="project" value="UniProtKB-SubCell"/>
</dbReference>
<name>A0A7W7LNY7_9ACTN</name>
<keyword evidence="4 5" id="KW-0472">Membrane</keyword>
<keyword evidence="7" id="KW-1185">Reference proteome</keyword>
<comment type="caution">
    <text evidence="6">The sequence shown here is derived from an EMBL/GenBank/DDBJ whole genome shotgun (WGS) entry which is preliminary data.</text>
</comment>
<dbReference type="GO" id="GO:0008381">
    <property type="term" value="F:mechanosensitive monoatomic ion channel activity"/>
    <property type="evidence" value="ECO:0007669"/>
    <property type="project" value="TreeGrafter"/>
</dbReference>
<evidence type="ECO:0000256" key="5">
    <source>
        <dbReference type="SAM" id="Phobius"/>
    </source>
</evidence>
<evidence type="ECO:0000313" key="6">
    <source>
        <dbReference type="EMBL" id="MBB4893594.1"/>
    </source>
</evidence>